<dbReference type="Proteomes" id="UP000095282">
    <property type="component" value="Unplaced"/>
</dbReference>
<protein>
    <submittedName>
        <fullName evidence="5">Glyco_hydro_2_N domain-containing protein</fullName>
    </submittedName>
</protein>
<keyword evidence="2" id="KW-0732">Signal</keyword>
<dbReference type="InterPro" id="IPR008979">
    <property type="entry name" value="Galactose-bd-like_sf"/>
</dbReference>
<dbReference type="InterPro" id="IPR006104">
    <property type="entry name" value="Glyco_hydro_2_N"/>
</dbReference>
<dbReference type="GO" id="GO:0005615">
    <property type="term" value="C:extracellular space"/>
    <property type="evidence" value="ECO:0007669"/>
    <property type="project" value="TreeGrafter"/>
</dbReference>
<feature type="signal peptide" evidence="2">
    <location>
        <begin position="1"/>
        <end position="20"/>
    </location>
</feature>
<proteinExistence type="inferred from homology"/>
<evidence type="ECO:0000313" key="5">
    <source>
        <dbReference type="WBParaSite" id="Csp11.Scaffold630.g19034.t2"/>
    </source>
</evidence>
<dbReference type="GO" id="GO:0005975">
    <property type="term" value="P:carbohydrate metabolic process"/>
    <property type="evidence" value="ECO:0007669"/>
    <property type="project" value="InterPro"/>
</dbReference>
<feature type="chain" id="PRO_5009309284" evidence="2">
    <location>
        <begin position="21"/>
        <end position="280"/>
    </location>
</feature>
<dbReference type="SUPFAM" id="SSF49785">
    <property type="entry name" value="Galactose-binding domain-like"/>
    <property type="match status" value="1"/>
</dbReference>
<comment type="similarity">
    <text evidence="1">Belongs to the glycosyl hydrolase 2 family.</text>
</comment>
<evidence type="ECO:0000256" key="1">
    <source>
        <dbReference type="ARBA" id="ARBA00007401"/>
    </source>
</evidence>
<evidence type="ECO:0000256" key="2">
    <source>
        <dbReference type="SAM" id="SignalP"/>
    </source>
</evidence>
<evidence type="ECO:0000259" key="3">
    <source>
        <dbReference type="Pfam" id="PF02837"/>
    </source>
</evidence>
<organism evidence="4 5">
    <name type="scientific">Caenorhabditis tropicalis</name>
    <dbReference type="NCBI Taxonomy" id="1561998"/>
    <lineage>
        <taxon>Eukaryota</taxon>
        <taxon>Metazoa</taxon>
        <taxon>Ecdysozoa</taxon>
        <taxon>Nematoda</taxon>
        <taxon>Chromadorea</taxon>
        <taxon>Rhabditida</taxon>
        <taxon>Rhabditina</taxon>
        <taxon>Rhabditomorpha</taxon>
        <taxon>Rhabditoidea</taxon>
        <taxon>Rhabditidae</taxon>
        <taxon>Peloderinae</taxon>
        <taxon>Caenorhabditis</taxon>
    </lineage>
</organism>
<dbReference type="STRING" id="1561998.A0A1I7USY9"/>
<dbReference type="GO" id="GO:0004566">
    <property type="term" value="F:beta-glucuronidase activity"/>
    <property type="evidence" value="ECO:0007669"/>
    <property type="project" value="TreeGrafter"/>
</dbReference>
<dbReference type="GO" id="GO:0030246">
    <property type="term" value="F:carbohydrate binding"/>
    <property type="evidence" value="ECO:0007669"/>
    <property type="project" value="TreeGrafter"/>
</dbReference>
<feature type="domain" description="Glycosyl hydrolases family 2 sugar binding" evidence="3">
    <location>
        <begin position="33"/>
        <end position="221"/>
    </location>
</feature>
<evidence type="ECO:0000313" key="4">
    <source>
        <dbReference type="Proteomes" id="UP000095282"/>
    </source>
</evidence>
<dbReference type="Gene3D" id="2.60.120.260">
    <property type="entry name" value="Galactose-binding domain-like"/>
    <property type="match status" value="1"/>
</dbReference>
<accession>A0A1I7USY9</accession>
<dbReference type="AlphaFoldDB" id="A0A1I7USY9"/>
<dbReference type="WBParaSite" id="Csp11.Scaffold630.g19034.t2">
    <property type="protein sequence ID" value="Csp11.Scaffold630.g19034.t2"/>
    <property type="gene ID" value="Csp11.Scaffold630.g19034"/>
</dbReference>
<keyword evidence="4" id="KW-1185">Reference proteome</keyword>
<dbReference type="Pfam" id="PF02837">
    <property type="entry name" value="Glyco_hydro_2_N"/>
    <property type="match status" value="1"/>
</dbReference>
<name>A0A1I7USY9_9PELO</name>
<reference evidence="5" key="1">
    <citation type="submission" date="2016-11" db="UniProtKB">
        <authorList>
            <consortium name="WormBaseParasite"/>
        </authorList>
    </citation>
    <scope>IDENTIFICATION</scope>
</reference>
<dbReference type="FunFam" id="2.60.120.260:FF:000198">
    <property type="entry name" value="Beta-glucuronidase"/>
    <property type="match status" value="1"/>
</dbReference>
<dbReference type="PANTHER" id="PTHR10066:SF67">
    <property type="entry name" value="BETA-GLUCURONIDASE"/>
    <property type="match status" value="1"/>
</dbReference>
<sequence length="280" mass="31467">MPSQTGSLTLLFSLLASSTCLLHVQRNEIRTFDSLDGLWTFVKEPYNGGDIGIDNQWNTKDLDTFKNATVMPVPCAYNDIGASSELRDHIGWVWYEKKEMVPLRDRNMRHVLRFGSVNYFAVVFVNSEKVTSHIGGHLPFEVDISSKVKFGAENKITVAVNNTLSWSTIPQGDFNYQKLNPRNISGRILSRLPDGAVKNVGNFDFFNYAGILRSVQLVKIPSVHIQNINIVADHTGSFLFETAASSLDGIQVEVNMFDEDDNVPEFTSQSVKAFHRVEYP</sequence>
<dbReference type="GO" id="GO:0019391">
    <property type="term" value="P:glucuronoside catabolic process"/>
    <property type="evidence" value="ECO:0007669"/>
    <property type="project" value="TreeGrafter"/>
</dbReference>
<dbReference type="PANTHER" id="PTHR10066">
    <property type="entry name" value="BETA-GLUCURONIDASE"/>
    <property type="match status" value="1"/>
</dbReference>